<gene>
    <name evidence="3" type="ORF">B0A71_12975</name>
    <name evidence="2" type="ORF">BHE19_11900</name>
</gene>
<evidence type="ECO:0000313" key="2">
    <source>
        <dbReference type="EMBL" id="OHT44417.1"/>
    </source>
</evidence>
<reference evidence="2" key="2">
    <citation type="submission" date="2016-09" db="EMBL/GenBank/DDBJ databases">
        <authorList>
            <person name="Capua I."/>
            <person name="De Benedictis P."/>
            <person name="Joannis T."/>
            <person name="Lombin L.H."/>
            <person name="Cattoli G."/>
        </authorList>
    </citation>
    <scope>NUCLEOTIDE SEQUENCE [LARGE SCALE GENOMIC DNA]</scope>
    <source>
        <strain evidence="2">MSU</strain>
    </source>
</reference>
<proteinExistence type="predicted"/>
<reference evidence="3 5" key="3">
    <citation type="submission" date="2016-11" db="EMBL/GenBank/DDBJ databases">
        <title>Whole genomes of Flavobacteriaceae.</title>
        <authorList>
            <person name="Stine C."/>
            <person name="Li C."/>
            <person name="Tadesse D."/>
        </authorList>
    </citation>
    <scope>NUCLEOTIDE SEQUENCE [LARGE SCALE GENOMIC DNA]</scope>
    <source>
        <strain evidence="3 5">ATCC BAA-2541</strain>
    </source>
</reference>
<comment type="caution">
    <text evidence="2">The sequence shown here is derived from an EMBL/GenBank/DDBJ whole genome shotgun (WGS) entry which is preliminary data.</text>
</comment>
<name>A0A1S1J1E0_9FLAO</name>
<evidence type="ECO:0000256" key="1">
    <source>
        <dbReference type="SAM" id="MobiDB-lite"/>
    </source>
</evidence>
<sequence>MSFQSIITKQVALLTDRLNAIANNAKKIVELPWQSVLRPNSEIHVSDSGTSYKIKIQQIFDWFNSVRQNQLVSANVSIIANDIVVATGAQWIIGNVNYATVGNTSFTIEYAETGYTRNDILVANKNNQIIRILGPETEGTSPTPPTPIDTVLVTIINVTDSTIGNTPPIIGGDYEKVVNKQNSLTVDGTGKKYPTVDAVNSILVSKEDLLNKATNFTTVNDILYPSVAAVKAYADNLLVGVINLRGVWDASGNLFPITGGSGISGAIQKGDLWYVSVAGVLAGKSVNVGDSFFALVNSPNQVSTNWNVIESNIGYVPANDANVLHTSGNESFTGVKSSTNTTNSQSSGLDLTNNGGAPGSTVFKITNSSTGRGGQVINSGGGSGFYIINNSNGNGLASVNNGIGNAFTSANNSSGTGFAASNTSTGSGIYSVNDSTGIGVVSNGSSGSTGFIFAGQNNGVNTFTINKSGDTVLNSATITTVPTTSAGAYDVLTRDSSTGVVEKVLSSSFAADSNVVHKNGNETIAGVKSLSERLQFATDQGFTSGGSMPFIHRSGDHIAVCSTTLAGTARLDTKNITTSSPKTFSFPNKDGTFAMTSDLLVILTGAATLDFPNTAPGTSQDLNISVPGAALGDVVSLGVPYASVEPNSQYTAFVSASNVVTVRFVNFDTSTARNPVSGDFKVKIIK</sequence>
<dbReference type="Proteomes" id="UP000198319">
    <property type="component" value="Unassembled WGS sequence"/>
</dbReference>
<accession>A0A1S1J1E0</accession>
<evidence type="ECO:0000313" key="5">
    <source>
        <dbReference type="Proteomes" id="UP000198319"/>
    </source>
</evidence>
<organism evidence="2 4">
    <name type="scientific">Flavobacterium tructae</name>
    <dbReference type="NCBI Taxonomy" id="1114873"/>
    <lineage>
        <taxon>Bacteria</taxon>
        <taxon>Pseudomonadati</taxon>
        <taxon>Bacteroidota</taxon>
        <taxon>Flavobacteriia</taxon>
        <taxon>Flavobacteriales</taxon>
        <taxon>Flavobacteriaceae</taxon>
        <taxon>Flavobacterium</taxon>
    </lineage>
</organism>
<keyword evidence="5" id="KW-1185">Reference proteome</keyword>
<dbReference type="STRING" id="1278819.BHE19_11900"/>
<dbReference type="Proteomes" id="UP000180252">
    <property type="component" value="Unassembled WGS sequence"/>
</dbReference>
<dbReference type="RefSeq" id="WP_070907647.1">
    <property type="nucleotide sequence ID" value="NZ_MIKE01000024.1"/>
</dbReference>
<dbReference type="EMBL" id="MUHG01000018">
    <property type="protein sequence ID" value="OXB19447.1"/>
    <property type="molecule type" value="Genomic_DNA"/>
</dbReference>
<reference evidence="4" key="1">
    <citation type="submission" date="2016-09" db="EMBL/GenBank/DDBJ databases">
        <authorList>
            <person name="Chen S."/>
            <person name="Walker E."/>
        </authorList>
    </citation>
    <scope>NUCLEOTIDE SEQUENCE [LARGE SCALE GENOMIC DNA]</scope>
    <source>
        <strain evidence="4">MSU</strain>
    </source>
</reference>
<evidence type="ECO:0000313" key="3">
    <source>
        <dbReference type="EMBL" id="OXB19447.1"/>
    </source>
</evidence>
<feature type="compositionally biased region" description="Low complexity" evidence="1">
    <location>
        <begin position="337"/>
        <end position="347"/>
    </location>
</feature>
<dbReference type="EMBL" id="MIKE01000024">
    <property type="protein sequence ID" value="OHT44417.1"/>
    <property type="molecule type" value="Genomic_DNA"/>
</dbReference>
<dbReference type="AlphaFoldDB" id="A0A1S1J1E0"/>
<dbReference type="OrthoDB" id="1375168at2"/>
<protein>
    <submittedName>
        <fullName evidence="2">Uncharacterized protein</fullName>
    </submittedName>
</protein>
<evidence type="ECO:0000313" key="4">
    <source>
        <dbReference type="Proteomes" id="UP000180252"/>
    </source>
</evidence>
<feature type="region of interest" description="Disordered" evidence="1">
    <location>
        <begin position="332"/>
        <end position="355"/>
    </location>
</feature>
<dbReference type="Gene3D" id="6.10.140.2190">
    <property type="match status" value="2"/>
</dbReference>